<dbReference type="SUPFAM" id="SSF53335">
    <property type="entry name" value="S-adenosyl-L-methionine-dependent methyltransferases"/>
    <property type="match status" value="1"/>
</dbReference>
<dbReference type="InterPro" id="IPR012340">
    <property type="entry name" value="NA-bd_OB-fold"/>
</dbReference>
<dbReference type="InterPro" id="IPR029063">
    <property type="entry name" value="SAM-dependent_MTases_sf"/>
</dbReference>
<keyword evidence="1 4" id="KW-0489">Methyltransferase</keyword>
<dbReference type="EMBL" id="AZDJ01000001">
    <property type="protein sequence ID" value="KRK74152.1"/>
    <property type="molecule type" value="Genomic_DNA"/>
</dbReference>
<dbReference type="GO" id="GO:0070041">
    <property type="term" value="F:rRNA (uridine-C5-)-methyltransferase activity"/>
    <property type="evidence" value="ECO:0007669"/>
    <property type="project" value="TreeGrafter"/>
</dbReference>
<dbReference type="InterPro" id="IPR002792">
    <property type="entry name" value="TRAM_dom"/>
</dbReference>
<dbReference type="NCBIfam" id="TIGR00479">
    <property type="entry name" value="rumA"/>
    <property type="match status" value="1"/>
</dbReference>
<dbReference type="PANTHER" id="PTHR11061">
    <property type="entry name" value="RNA M5U METHYLTRANSFERASE"/>
    <property type="match status" value="1"/>
</dbReference>
<evidence type="ECO:0000256" key="3">
    <source>
        <dbReference type="ARBA" id="ARBA00022691"/>
    </source>
</evidence>
<organism evidence="7 8">
    <name type="scientific">Lacticaseibacillus nasuensis JCM 17158</name>
    <dbReference type="NCBI Taxonomy" id="1291734"/>
    <lineage>
        <taxon>Bacteria</taxon>
        <taxon>Bacillati</taxon>
        <taxon>Bacillota</taxon>
        <taxon>Bacilli</taxon>
        <taxon>Lactobacillales</taxon>
        <taxon>Lactobacillaceae</taxon>
        <taxon>Lacticaseibacillus</taxon>
    </lineage>
</organism>
<protein>
    <submittedName>
        <fullName evidence="7">Rna methyltransferase</fullName>
    </submittedName>
</protein>
<comment type="similarity">
    <text evidence="4">Belongs to the class I-like SAM-binding methyltransferase superfamily. RNA M5U methyltransferase family.</text>
</comment>
<dbReference type="Gene3D" id="3.40.50.150">
    <property type="entry name" value="Vaccinia Virus protein VP39"/>
    <property type="match status" value="1"/>
</dbReference>
<reference evidence="7 8" key="1">
    <citation type="journal article" date="2015" name="Genome Announc.">
        <title>Expanding the biotechnology potential of lactobacilli through comparative genomics of 213 strains and associated genera.</title>
        <authorList>
            <person name="Sun Z."/>
            <person name="Harris H.M."/>
            <person name="McCann A."/>
            <person name="Guo C."/>
            <person name="Argimon S."/>
            <person name="Zhang W."/>
            <person name="Yang X."/>
            <person name="Jeffery I.B."/>
            <person name="Cooney J.C."/>
            <person name="Kagawa T.F."/>
            <person name="Liu W."/>
            <person name="Song Y."/>
            <person name="Salvetti E."/>
            <person name="Wrobel A."/>
            <person name="Rasinkangas P."/>
            <person name="Parkhill J."/>
            <person name="Rea M.C."/>
            <person name="O'Sullivan O."/>
            <person name="Ritari J."/>
            <person name="Douillard F.P."/>
            <person name="Paul Ross R."/>
            <person name="Yang R."/>
            <person name="Briner A.E."/>
            <person name="Felis G.E."/>
            <person name="de Vos W.M."/>
            <person name="Barrangou R."/>
            <person name="Klaenhammer T.R."/>
            <person name="Caufield P.W."/>
            <person name="Cui Y."/>
            <person name="Zhang H."/>
            <person name="O'Toole P.W."/>
        </authorList>
    </citation>
    <scope>NUCLEOTIDE SEQUENCE [LARGE SCALE GENOMIC DNA]</scope>
    <source>
        <strain evidence="7 8">JCM 17158</strain>
    </source>
</reference>
<dbReference type="STRING" id="1291734.FD02_GL000747"/>
<keyword evidence="8" id="KW-1185">Reference proteome</keyword>
<comment type="caution">
    <text evidence="7">The sequence shown here is derived from an EMBL/GenBank/DDBJ whole genome shotgun (WGS) entry which is preliminary data.</text>
</comment>
<dbReference type="FunFam" id="2.40.50.1070:FF:000003">
    <property type="entry name" value="23S rRNA (Uracil-5-)-methyltransferase RumA"/>
    <property type="match status" value="1"/>
</dbReference>
<evidence type="ECO:0000256" key="4">
    <source>
        <dbReference type="PROSITE-ProRule" id="PRU01024"/>
    </source>
</evidence>
<evidence type="ECO:0000259" key="6">
    <source>
        <dbReference type="PROSITE" id="PS50926"/>
    </source>
</evidence>
<feature type="binding site" evidence="4">
    <location>
        <position position="338"/>
    </location>
    <ligand>
        <name>S-adenosyl-L-methionine</name>
        <dbReference type="ChEBI" id="CHEBI:59789"/>
    </ligand>
</feature>
<dbReference type="Gene3D" id="2.40.50.1070">
    <property type="match status" value="1"/>
</dbReference>
<keyword evidence="2 4" id="KW-0808">Transferase</keyword>
<dbReference type="OrthoDB" id="9804590at2"/>
<feature type="domain" description="TRAM" evidence="6">
    <location>
        <begin position="4"/>
        <end position="62"/>
    </location>
</feature>
<dbReference type="AlphaFoldDB" id="A0A0R1JSU1"/>
<feature type="active site" description="Nucleophile" evidence="4">
    <location>
        <position position="413"/>
    </location>
</feature>
<keyword evidence="3 4" id="KW-0949">S-adenosyl-L-methionine</keyword>
<dbReference type="RefSeq" id="WP_056949800.1">
    <property type="nucleotide sequence ID" value="NZ_AZDJ01000001.1"/>
</dbReference>
<dbReference type="PROSITE" id="PS51687">
    <property type="entry name" value="SAM_MT_RNA_M5U"/>
    <property type="match status" value="1"/>
</dbReference>
<evidence type="ECO:0000256" key="1">
    <source>
        <dbReference type="ARBA" id="ARBA00022603"/>
    </source>
</evidence>
<dbReference type="GO" id="GO:0070475">
    <property type="term" value="P:rRNA base methylation"/>
    <property type="evidence" value="ECO:0007669"/>
    <property type="project" value="TreeGrafter"/>
</dbReference>
<gene>
    <name evidence="7" type="ORF">FD02_GL000747</name>
</gene>
<evidence type="ECO:0000256" key="5">
    <source>
        <dbReference type="PROSITE-ProRule" id="PRU10015"/>
    </source>
</evidence>
<feature type="binding site" evidence="4">
    <location>
        <position position="288"/>
    </location>
    <ligand>
        <name>S-adenosyl-L-methionine</name>
        <dbReference type="ChEBI" id="CHEBI:59789"/>
    </ligand>
</feature>
<dbReference type="InterPro" id="IPR010280">
    <property type="entry name" value="U5_MeTrfase_fam"/>
</dbReference>
<dbReference type="Pfam" id="PF01938">
    <property type="entry name" value="TRAM"/>
    <property type="match status" value="1"/>
</dbReference>
<proteinExistence type="inferred from homology"/>
<dbReference type="PATRIC" id="fig|1291734.4.peg.773"/>
<evidence type="ECO:0000313" key="8">
    <source>
        <dbReference type="Proteomes" id="UP000051804"/>
    </source>
</evidence>
<dbReference type="FunFam" id="3.40.50.150:FF:000009">
    <property type="entry name" value="23S rRNA (Uracil(1939)-C(5))-methyltransferase RlmD"/>
    <property type="match status" value="1"/>
</dbReference>
<evidence type="ECO:0000256" key="2">
    <source>
        <dbReference type="ARBA" id="ARBA00022679"/>
    </source>
</evidence>
<dbReference type="Pfam" id="PF05958">
    <property type="entry name" value="tRNA_U5-meth_tr"/>
    <property type="match status" value="1"/>
</dbReference>
<name>A0A0R1JSU1_9LACO</name>
<dbReference type="Proteomes" id="UP000051804">
    <property type="component" value="Unassembled WGS sequence"/>
</dbReference>
<feature type="active site" evidence="5">
    <location>
        <position position="413"/>
    </location>
</feature>
<dbReference type="PANTHER" id="PTHR11061:SF45">
    <property type="match status" value="1"/>
</dbReference>
<feature type="binding site" evidence="4">
    <location>
        <position position="386"/>
    </location>
    <ligand>
        <name>S-adenosyl-L-methionine</name>
        <dbReference type="ChEBI" id="CHEBI:59789"/>
    </ligand>
</feature>
<dbReference type="InterPro" id="IPR030390">
    <property type="entry name" value="MeTrfase_TrmA_AS"/>
</dbReference>
<feature type="binding site" evidence="4">
    <location>
        <position position="317"/>
    </location>
    <ligand>
        <name>S-adenosyl-L-methionine</name>
        <dbReference type="ChEBI" id="CHEBI:59789"/>
    </ligand>
</feature>
<evidence type="ECO:0000313" key="7">
    <source>
        <dbReference type="EMBL" id="KRK74152.1"/>
    </source>
</evidence>
<dbReference type="PROSITE" id="PS01230">
    <property type="entry name" value="TRMA_1"/>
    <property type="match status" value="1"/>
</dbReference>
<dbReference type="PROSITE" id="PS50926">
    <property type="entry name" value="TRAM"/>
    <property type="match status" value="1"/>
</dbReference>
<dbReference type="SUPFAM" id="SSF50249">
    <property type="entry name" value="Nucleic acid-binding proteins"/>
    <property type="match status" value="1"/>
</dbReference>
<dbReference type="Gene3D" id="2.40.50.140">
    <property type="entry name" value="Nucleic acid-binding proteins"/>
    <property type="match status" value="1"/>
</dbReference>
<sequence>MDNQVKIGTRFPLTIKRLDINGAGIGYYKRKITFVTGALPQEVVVAEVTAVHERFLEARVHRVKQPSPDRVPPIDPLYGQVGGIELAHLAYPAQLAFKRDVVAQSLAKYKPAGWQHYDLRPTIGMAQPLHYRNKASFPVRRVNGHVAAGLYAPGSHRLVPLTHFATQRESTMHIVTTLCHLLESLDVPVYDEHQNAGAVKTLIVREAAATGESQVTLVTNSPELPQQGPLLAAIARELPTVVSVAQNVNPGRTSLLWGPTTKILAGQPTITETILGKQFQLSPQAFLQLNPAQTATLYETAAKALALTPQDRLVDAYAGVGTIGITLADRVQEVRGMEIIPAAVADANANAARNGVTNARYEVGTAETVFPRWLKAGFAPTAVVVDPPRAGLDGGLIRALHQARPAKLCYISCNPSTLARDLVALSRDYRVDYIQSIDMFPYTARCEAVVKLTRL</sequence>
<accession>A0A0R1JSU1</accession>